<reference evidence="8" key="1">
    <citation type="submission" date="2020-05" db="EMBL/GenBank/DDBJ databases">
        <authorList>
            <person name="Chiriac C."/>
            <person name="Salcher M."/>
            <person name="Ghai R."/>
            <person name="Kavagutti S V."/>
        </authorList>
    </citation>
    <scope>NUCLEOTIDE SEQUENCE</scope>
</reference>
<dbReference type="PANTHER" id="PTHR46696">
    <property type="entry name" value="P450, PUTATIVE (EUROFUNG)-RELATED"/>
    <property type="match status" value="1"/>
</dbReference>
<proteinExistence type="inferred from homology"/>
<dbReference type="Pfam" id="PF00067">
    <property type="entry name" value="p450"/>
    <property type="match status" value="1"/>
</dbReference>
<keyword evidence="2" id="KW-0349">Heme</keyword>
<dbReference type="EMBL" id="CAEZSR010000078">
    <property type="protein sequence ID" value="CAB4566548.1"/>
    <property type="molecule type" value="Genomic_DNA"/>
</dbReference>
<evidence type="ECO:0000256" key="3">
    <source>
        <dbReference type="ARBA" id="ARBA00022723"/>
    </source>
</evidence>
<dbReference type="GO" id="GO:0016705">
    <property type="term" value="F:oxidoreductase activity, acting on paired donors, with incorporation or reduction of molecular oxygen"/>
    <property type="evidence" value="ECO:0007669"/>
    <property type="project" value="InterPro"/>
</dbReference>
<gene>
    <name evidence="8" type="ORF">UFOPK1493_02128</name>
</gene>
<comment type="similarity">
    <text evidence="1">Belongs to the cytochrome P450 family.</text>
</comment>
<evidence type="ECO:0000256" key="2">
    <source>
        <dbReference type="ARBA" id="ARBA00022617"/>
    </source>
</evidence>
<evidence type="ECO:0000256" key="1">
    <source>
        <dbReference type="ARBA" id="ARBA00010617"/>
    </source>
</evidence>
<dbReference type="Gene3D" id="1.10.630.10">
    <property type="entry name" value="Cytochrome P450"/>
    <property type="match status" value="1"/>
</dbReference>
<dbReference type="InterPro" id="IPR017972">
    <property type="entry name" value="Cyt_P450_CS"/>
</dbReference>
<dbReference type="InterPro" id="IPR001128">
    <property type="entry name" value="Cyt_P450"/>
</dbReference>
<keyword evidence="6" id="KW-0503">Monooxygenase</keyword>
<evidence type="ECO:0000256" key="4">
    <source>
        <dbReference type="ARBA" id="ARBA00023002"/>
    </source>
</evidence>
<dbReference type="GO" id="GO:0004497">
    <property type="term" value="F:monooxygenase activity"/>
    <property type="evidence" value="ECO:0007669"/>
    <property type="project" value="UniProtKB-KW"/>
</dbReference>
<protein>
    <submittedName>
        <fullName evidence="8">Unannotated protein</fullName>
    </submittedName>
</protein>
<feature type="region of interest" description="Disordered" evidence="7">
    <location>
        <begin position="72"/>
        <end position="101"/>
    </location>
</feature>
<dbReference type="GO" id="GO:0005506">
    <property type="term" value="F:iron ion binding"/>
    <property type="evidence" value="ECO:0007669"/>
    <property type="project" value="InterPro"/>
</dbReference>
<dbReference type="PRINTS" id="PR00385">
    <property type="entry name" value="P450"/>
</dbReference>
<accession>A0A6J6DZQ2</accession>
<sequence>MTDVQTGRPPVTDWATDYDIFDEAYITDPYGIWDELRERCPIAHTERWGGSWLPTTYEDVTAIARDIENFPSGNGISVVPPPQGQGPGEQGAPGGPPPLLAQGVPPISADPPLHTWTRRLILPTMSPARVDEYEVFTRDLCRTLVDQFLADGRGDVAAGYAQQIPVRVIGHILGVPESMAPVFTEWVRDVLEFAHDAERRMRGITGILTYLTGALDERVANPTDDFISELLQSEHDGRPIERPVVMGMCALLLIAGIDTTWSSIGSAMWHLATHPDDRRRLVNEPELMSTAVEEFLRAYAPVTMARRLSHDVEFQGCPMKAGDRILMNFPAANRDPKAFPDADKVILDRQVNRHVAFGAGIHRCAGSNLARMELRVAIEEFITRIPEFSLEEGGTVTWAGGQVRGPREVPVVLG</sequence>
<dbReference type="SUPFAM" id="SSF48264">
    <property type="entry name" value="Cytochrome P450"/>
    <property type="match status" value="1"/>
</dbReference>
<dbReference type="InterPro" id="IPR036396">
    <property type="entry name" value="Cyt_P450_sf"/>
</dbReference>
<dbReference type="InterPro" id="IPR002397">
    <property type="entry name" value="Cyt_P450_B"/>
</dbReference>
<dbReference type="PROSITE" id="PS00086">
    <property type="entry name" value="CYTOCHROME_P450"/>
    <property type="match status" value="1"/>
</dbReference>
<keyword evidence="5" id="KW-0408">Iron</keyword>
<evidence type="ECO:0000313" key="8">
    <source>
        <dbReference type="EMBL" id="CAB4566548.1"/>
    </source>
</evidence>
<keyword evidence="3" id="KW-0479">Metal-binding</keyword>
<evidence type="ECO:0000256" key="6">
    <source>
        <dbReference type="ARBA" id="ARBA00023033"/>
    </source>
</evidence>
<dbReference type="PANTHER" id="PTHR46696:SF6">
    <property type="entry name" value="P450, PUTATIVE (EUROFUNG)-RELATED"/>
    <property type="match status" value="1"/>
</dbReference>
<dbReference type="PRINTS" id="PR00359">
    <property type="entry name" value="BP450"/>
</dbReference>
<organism evidence="8">
    <name type="scientific">freshwater metagenome</name>
    <dbReference type="NCBI Taxonomy" id="449393"/>
    <lineage>
        <taxon>unclassified sequences</taxon>
        <taxon>metagenomes</taxon>
        <taxon>ecological metagenomes</taxon>
    </lineage>
</organism>
<name>A0A6J6DZQ2_9ZZZZ</name>
<evidence type="ECO:0000256" key="7">
    <source>
        <dbReference type="SAM" id="MobiDB-lite"/>
    </source>
</evidence>
<evidence type="ECO:0000256" key="5">
    <source>
        <dbReference type="ARBA" id="ARBA00023004"/>
    </source>
</evidence>
<keyword evidence="4" id="KW-0560">Oxidoreductase</keyword>
<dbReference type="GO" id="GO:0020037">
    <property type="term" value="F:heme binding"/>
    <property type="evidence" value="ECO:0007669"/>
    <property type="project" value="InterPro"/>
</dbReference>
<dbReference type="AlphaFoldDB" id="A0A6J6DZQ2"/>
<dbReference type="FunFam" id="1.10.630.10:FF:000018">
    <property type="entry name" value="Cytochrome P450 monooxygenase"/>
    <property type="match status" value="1"/>
</dbReference>